<evidence type="ECO:0000313" key="2">
    <source>
        <dbReference type="Proteomes" id="UP000247811"/>
    </source>
</evidence>
<name>A0A318GWG7_9BURK</name>
<dbReference type="RefSeq" id="WP_245909603.1">
    <property type="nucleotide sequence ID" value="NZ_QJJS01000018.1"/>
</dbReference>
<sequence>MTDPDDVHHDPDLTLVRLANRIGDFFASFPDHEEAIDGVTQHLRKFWEPRMRRRLYAYLDGPAGGAGLSDLVREAVIRARGILAPADREPSLPR</sequence>
<dbReference type="InterPro" id="IPR021074">
    <property type="entry name" value="Formate_DH_dsu"/>
</dbReference>
<proteinExistence type="predicted"/>
<dbReference type="EMBL" id="QJJS01000018">
    <property type="protein sequence ID" value="PXW93685.1"/>
    <property type="molecule type" value="Genomic_DNA"/>
</dbReference>
<accession>A0A318GWG7</accession>
<dbReference type="Proteomes" id="UP000247811">
    <property type="component" value="Unassembled WGS sequence"/>
</dbReference>
<gene>
    <name evidence="1" type="ORF">C7444_11854</name>
</gene>
<keyword evidence="2" id="KW-1185">Reference proteome</keyword>
<reference evidence="1 2" key="1">
    <citation type="submission" date="2018-05" db="EMBL/GenBank/DDBJ databases">
        <title>Genomic Encyclopedia of Type Strains, Phase IV (KMG-IV): sequencing the most valuable type-strain genomes for metagenomic binning, comparative biology and taxonomic classification.</title>
        <authorList>
            <person name="Goeker M."/>
        </authorList>
    </citation>
    <scope>NUCLEOTIDE SEQUENCE [LARGE SCALE GENOMIC DNA]</scope>
    <source>
        <strain evidence="1 2">DSM 566</strain>
    </source>
</reference>
<dbReference type="AlphaFoldDB" id="A0A318GWG7"/>
<dbReference type="Pfam" id="PF11390">
    <property type="entry name" value="FdsD"/>
    <property type="match status" value="1"/>
</dbReference>
<protein>
    <submittedName>
        <fullName evidence="1">Formate dehydrogenase delta subunit</fullName>
    </submittedName>
</protein>
<evidence type="ECO:0000313" key="1">
    <source>
        <dbReference type="EMBL" id="PXW93685.1"/>
    </source>
</evidence>
<comment type="caution">
    <text evidence="1">The sequence shown here is derived from an EMBL/GenBank/DDBJ whole genome shotgun (WGS) entry which is preliminary data.</text>
</comment>
<organism evidence="1 2">
    <name type="scientific">Sphaerotilus hippei</name>
    <dbReference type="NCBI Taxonomy" id="744406"/>
    <lineage>
        <taxon>Bacteria</taxon>
        <taxon>Pseudomonadati</taxon>
        <taxon>Pseudomonadota</taxon>
        <taxon>Betaproteobacteria</taxon>
        <taxon>Burkholderiales</taxon>
        <taxon>Sphaerotilaceae</taxon>
        <taxon>Sphaerotilus</taxon>
    </lineage>
</organism>